<protein>
    <submittedName>
        <fullName evidence="1">Gluconate 2-dehydrogenase subunit 3 family protein</fullName>
    </submittedName>
</protein>
<gene>
    <name evidence="1" type="ORF">CP981_00350</name>
</gene>
<proteinExistence type="predicted"/>
<evidence type="ECO:0000313" key="1">
    <source>
        <dbReference type="EMBL" id="QEV50344.1"/>
    </source>
</evidence>
<organism evidence="1 2">
    <name type="scientific">Streptomyces platensis</name>
    <dbReference type="NCBI Taxonomy" id="58346"/>
    <lineage>
        <taxon>Bacteria</taxon>
        <taxon>Bacillati</taxon>
        <taxon>Actinomycetota</taxon>
        <taxon>Actinomycetes</taxon>
        <taxon>Kitasatosporales</taxon>
        <taxon>Streptomycetaceae</taxon>
        <taxon>Streptomyces</taxon>
    </lineage>
</organism>
<reference evidence="1 2" key="1">
    <citation type="submission" date="2017-09" db="EMBL/GenBank/DDBJ databases">
        <authorList>
            <person name="Lee N."/>
            <person name="Cho B.-K."/>
        </authorList>
    </citation>
    <scope>NUCLEOTIDE SEQUENCE [LARGE SCALE GENOMIC DNA]</scope>
    <source>
        <strain evidence="1 2">ATCC 23948</strain>
    </source>
</reference>
<accession>A0AAE6TK67</accession>
<dbReference type="AlphaFoldDB" id="A0AAE6TK67"/>
<dbReference type="Pfam" id="PF13618">
    <property type="entry name" value="Gluconate_2-dh3"/>
    <property type="match status" value="1"/>
</dbReference>
<dbReference type="InterPro" id="IPR027056">
    <property type="entry name" value="Gluconate_2DH_su3"/>
</dbReference>
<evidence type="ECO:0000313" key="2">
    <source>
        <dbReference type="Proteomes" id="UP000325458"/>
    </source>
</evidence>
<dbReference type="Proteomes" id="UP000325458">
    <property type="component" value="Chromosome"/>
</dbReference>
<dbReference type="EMBL" id="CP023691">
    <property type="protein sequence ID" value="QEV50344.1"/>
    <property type="molecule type" value="Genomic_DNA"/>
</dbReference>
<dbReference type="KEGG" id="spla:CP981_00350"/>
<name>A0AAE6TK67_STRPT</name>
<sequence>MGGEVVADHPVVDARQPLQPAGAVGLAQSRHPRLARLSAEQRVRHLRHIARREPDLRRQPGEHLFQVRRVEEPGHVGAGEAAAHVRHIRHAGEPVGYPVHALRFPALLGRVEECGPLRRRRRGPVHQPVGTGEEHHIAVHAHNRAAPAEQEVVDELEDAHIAPADGCELRIAGEQRLDPLVRLPASYDTQPRHMPQQPGPVACGERAVVVYHRADLGPVPGEGLGREEIERHMVGGDQGVHLRVAATGERGRGGGQQLTGERGCGPVAGSRAAGGREVVVLAHVALPSRRREAVDIATEYDESPLQQGELRPLFFTPHEIAVVREATARLIPGPRDDPAEPYPGAREADVVRYIDRLLGAFTADPPLIYPAPAGLGGFLPLTPAQRVGWRRRIGTLQQAYRAGTALLDRLAGGDFTTVPAAERDAALDAPQVRKFRGVLFDHAIQGLYAAPVYSGATARHPGGTTPHTALGLPGGSRSVAADGPTAALAGRFEEAVRQLVAGVLDE</sequence>